<keyword evidence="1" id="KW-0378">Hydrolase</keyword>
<dbReference type="Pfam" id="PF09618">
    <property type="entry name" value="Cas_Csy4"/>
    <property type="match status" value="1"/>
</dbReference>
<dbReference type="CDD" id="cd09739">
    <property type="entry name" value="Cas6_I-F"/>
    <property type="match status" value="1"/>
</dbReference>
<proteinExistence type="predicted"/>
<dbReference type="GO" id="GO:0004519">
    <property type="term" value="F:endonuclease activity"/>
    <property type="evidence" value="ECO:0007669"/>
    <property type="project" value="UniProtKB-KW"/>
</dbReference>
<dbReference type="InterPro" id="IPR013396">
    <property type="entry name" value="CRISPR-assoc_prot_Csy4"/>
</dbReference>
<evidence type="ECO:0000313" key="1">
    <source>
        <dbReference type="EMBL" id="SOD69522.1"/>
    </source>
</evidence>
<organism evidence="1 2">
    <name type="scientific">Alysiella filiformis DSM 16848</name>
    <dbReference type="NCBI Taxonomy" id="1120981"/>
    <lineage>
        <taxon>Bacteria</taxon>
        <taxon>Pseudomonadati</taxon>
        <taxon>Pseudomonadota</taxon>
        <taxon>Betaproteobacteria</taxon>
        <taxon>Neisseriales</taxon>
        <taxon>Neisseriaceae</taxon>
        <taxon>Alysiella</taxon>
    </lineage>
</organism>
<keyword evidence="2" id="KW-1185">Reference proteome</keyword>
<keyword evidence="1" id="KW-0540">Nuclease</keyword>
<dbReference type="NCBIfam" id="TIGR02563">
    <property type="entry name" value="cas_Csy4"/>
    <property type="match status" value="1"/>
</dbReference>
<dbReference type="Proteomes" id="UP000219669">
    <property type="component" value="Unassembled WGS sequence"/>
</dbReference>
<dbReference type="GO" id="GO:0043571">
    <property type="term" value="P:maintenance of CRISPR repeat elements"/>
    <property type="evidence" value="ECO:0007669"/>
    <property type="project" value="InterPro"/>
</dbReference>
<dbReference type="InterPro" id="IPR042564">
    <property type="entry name" value="CRISPR-Cas6/Csy4_sf"/>
</dbReference>
<dbReference type="OrthoDB" id="259831at2"/>
<reference evidence="1 2" key="1">
    <citation type="submission" date="2017-09" db="EMBL/GenBank/DDBJ databases">
        <authorList>
            <person name="Ehlers B."/>
            <person name="Leendertz F.H."/>
        </authorList>
    </citation>
    <scope>NUCLEOTIDE SEQUENCE [LARGE SCALE GENOMIC DNA]</scope>
    <source>
        <strain evidence="1 2">DSM 16848</strain>
    </source>
</reference>
<gene>
    <name evidence="1" type="ORF">SAMN02746062_01718</name>
</gene>
<dbReference type="EMBL" id="OCNF01000016">
    <property type="protein sequence ID" value="SOD69522.1"/>
    <property type="molecule type" value="Genomic_DNA"/>
</dbReference>
<sequence>MMKFYQELTLLPDEENDLYFLWSKIYTQIHIALADRQNKYGNQTIGVSFPQYRCGKDFGTLGAKLRVFAPSEDELNQLNLAQWLGRLGDYVHLKSVQAVPQHHRHAIFKRHRPKELQKVAQRFADFKGIDFQTALIHCQTHKIQLPHYPFIELFSQSNQTKFTLNIGKHPVSEPQIGTFNSYGLSLNASVPDF</sequence>
<accession>A0A286EF23</accession>
<name>A0A286EF23_9NEIS</name>
<dbReference type="Gene3D" id="3.30.70.2540">
    <property type="entry name" value="CRISPR-associated endoribonuclease Cas6/Csy4"/>
    <property type="match status" value="1"/>
</dbReference>
<keyword evidence="1" id="KW-0255">Endonuclease</keyword>
<dbReference type="RefSeq" id="WP_097114710.1">
    <property type="nucleotide sequence ID" value="NZ_CP083931.1"/>
</dbReference>
<dbReference type="AlphaFoldDB" id="A0A286EF23"/>
<evidence type="ECO:0000313" key="2">
    <source>
        <dbReference type="Proteomes" id="UP000219669"/>
    </source>
</evidence>
<protein>
    <submittedName>
        <fullName evidence="1">CRISPR-associated endonuclease Csy4</fullName>
    </submittedName>
</protein>